<comment type="caution">
    <text evidence="2">The sequence shown here is derived from an EMBL/GenBank/DDBJ whole genome shotgun (WGS) entry which is preliminary data.</text>
</comment>
<gene>
    <name evidence="2" type="ORF">UT53_C0014G0016</name>
</gene>
<evidence type="ECO:0000259" key="1">
    <source>
        <dbReference type="PROSITE" id="PS51462"/>
    </source>
</evidence>
<dbReference type="Pfam" id="PF00293">
    <property type="entry name" value="NUDIX"/>
    <property type="match status" value="1"/>
</dbReference>
<evidence type="ECO:0000313" key="3">
    <source>
        <dbReference type="Proteomes" id="UP000034764"/>
    </source>
</evidence>
<protein>
    <recommendedName>
        <fullName evidence="1">Nudix hydrolase domain-containing protein</fullName>
    </recommendedName>
</protein>
<sequence>MNKNYFQGNADHPWHISVGAILLNTKNEVCCHYFKEIQLRKDEAVFKDMYILMRETIEPNESLEITLRRGLMEEFGAEGVLRTYVGSIKSQFPYKGIIVEKTTLYFLVDLIKFEPEKKTGIDRESESQIQWQSIDFLIEKMKRQSIRMNRDDVDESSILEVARGLLLKTVA</sequence>
<dbReference type="Proteomes" id="UP000034764">
    <property type="component" value="Unassembled WGS sequence"/>
</dbReference>
<accession>A0A0G0P6E9</accession>
<evidence type="ECO:0000313" key="2">
    <source>
        <dbReference type="EMBL" id="KKR23543.1"/>
    </source>
</evidence>
<dbReference type="Gene3D" id="3.90.79.10">
    <property type="entry name" value="Nucleoside Triphosphate Pyrophosphohydrolase"/>
    <property type="match status" value="1"/>
</dbReference>
<dbReference type="SUPFAM" id="SSF55811">
    <property type="entry name" value="Nudix"/>
    <property type="match status" value="1"/>
</dbReference>
<reference evidence="2 3" key="1">
    <citation type="journal article" date="2015" name="Nature">
        <title>rRNA introns, odd ribosomes, and small enigmatic genomes across a large radiation of phyla.</title>
        <authorList>
            <person name="Brown C.T."/>
            <person name="Hug L.A."/>
            <person name="Thomas B.C."/>
            <person name="Sharon I."/>
            <person name="Castelle C.J."/>
            <person name="Singh A."/>
            <person name="Wilkins M.J."/>
            <person name="Williams K.H."/>
            <person name="Banfield J.F."/>
        </authorList>
    </citation>
    <scope>NUCLEOTIDE SEQUENCE [LARGE SCALE GENOMIC DNA]</scope>
</reference>
<dbReference type="InterPro" id="IPR000086">
    <property type="entry name" value="NUDIX_hydrolase_dom"/>
</dbReference>
<dbReference type="PROSITE" id="PS51462">
    <property type="entry name" value="NUDIX"/>
    <property type="match status" value="1"/>
</dbReference>
<dbReference type="InterPro" id="IPR015797">
    <property type="entry name" value="NUDIX_hydrolase-like_dom_sf"/>
</dbReference>
<dbReference type="AlphaFoldDB" id="A0A0G0P6E9"/>
<name>A0A0G0P6E9_9BACT</name>
<organism evidence="2 3">
    <name type="scientific">Candidatus Yanofskybacteria bacterium GW2011_GWD2_39_48</name>
    <dbReference type="NCBI Taxonomy" id="1619031"/>
    <lineage>
        <taxon>Bacteria</taxon>
        <taxon>Candidatus Yanofskyibacteriota</taxon>
    </lineage>
</organism>
<feature type="domain" description="Nudix hydrolase" evidence="1">
    <location>
        <begin position="13"/>
        <end position="154"/>
    </location>
</feature>
<proteinExistence type="predicted"/>
<dbReference type="EMBL" id="LBXD01000014">
    <property type="protein sequence ID" value="KKR23543.1"/>
    <property type="molecule type" value="Genomic_DNA"/>
</dbReference>